<dbReference type="InterPro" id="IPR029062">
    <property type="entry name" value="Class_I_gatase-like"/>
</dbReference>
<evidence type="ECO:0000256" key="3">
    <source>
        <dbReference type="ARBA" id="ARBA00023163"/>
    </source>
</evidence>
<dbReference type="InterPro" id="IPR018060">
    <property type="entry name" value="HTH_AraC"/>
</dbReference>
<dbReference type="PANTHER" id="PTHR43130:SF3">
    <property type="entry name" value="HTH-TYPE TRANSCRIPTIONAL REGULATOR RV1931C"/>
    <property type="match status" value="1"/>
</dbReference>
<dbReference type="InterPro" id="IPR009057">
    <property type="entry name" value="Homeodomain-like_sf"/>
</dbReference>
<evidence type="ECO:0000313" key="6">
    <source>
        <dbReference type="Proteomes" id="UP001206128"/>
    </source>
</evidence>
<dbReference type="RefSeq" id="WP_253777569.1">
    <property type="nucleotide sequence ID" value="NZ_JAMTCK010000017.1"/>
</dbReference>
<dbReference type="SUPFAM" id="SSF46689">
    <property type="entry name" value="Homeodomain-like"/>
    <property type="match status" value="2"/>
</dbReference>
<dbReference type="EMBL" id="JAMTCK010000017">
    <property type="protein sequence ID" value="MCP2169099.1"/>
    <property type="molecule type" value="Genomic_DNA"/>
</dbReference>
<sequence length="325" mass="34806">MKRVGVAVVDGTSLFELGTPCAVFGTPRPEVHDPWYEFVVCADPTARVGGGWLQVNGSGVAPLDALVELDTVIVPPLDDPYAPAPPALIALLREAHRNGARIASICVGAFTLAEAGLLDGLRATTHWLHAQRLARAYPAVNVLADVLYVDNGQTLTSAGKAAGLDLCLHMLRTDLGSAAANAVARRLIAPPHRQGGQAQYIETPVPAAEGHSLGALLDWVRANLDQPITVAALAERFHVSPRHLARLFHAATGTTPLRWLHLERIHQAQRLLEDTDASLEQIAARVGMGTAATLRRHFTRTIGTTPSGYRDAFRAAPPTRFRESA</sequence>
<dbReference type="Gene3D" id="1.10.10.60">
    <property type="entry name" value="Homeodomain-like"/>
    <property type="match status" value="1"/>
</dbReference>
<dbReference type="Pfam" id="PF01965">
    <property type="entry name" value="DJ-1_PfpI"/>
    <property type="match status" value="1"/>
</dbReference>
<dbReference type="PANTHER" id="PTHR43130">
    <property type="entry name" value="ARAC-FAMILY TRANSCRIPTIONAL REGULATOR"/>
    <property type="match status" value="1"/>
</dbReference>
<evidence type="ECO:0000256" key="1">
    <source>
        <dbReference type="ARBA" id="ARBA00023015"/>
    </source>
</evidence>
<evidence type="ECO:0000313" key="5">
    <source>
        <dbReference type="EMBL" id="MCP2169099.1"/>
    </source>
</evidence>
<reference evidence="5" key="1">
    <citation type="submission" date="2022-06" db="EMBL/GenBank/DDBJ databases">
        <title>Genomic Encyclopedia of Archaeal and Bacterial Type Strains, Phase II (KMG-II): from individual species to whole genera.</title>
        <authorList>
            <person name="Goeker M."/>
        </authorList>
    </citation>
    <scope>NUCLEOTIDE SEQUENCE</scope>
    <source>
        <strain evidence="5">DSM 43935</strain>
    </source>
</reference>
<protein>
    <submittedName>
        <fullName evidence="5">Transcriptional regulator, AraC family with amidase-like domain</fullName>
    </submittedName>
</protein>
<dbReference type="Pfam" id="PF12833">
    <property type="entry name" value="HTH_18"/>
    <property type="match status" value="1"/>
</dbReference>
<dbReference type="GO" id="GO:0003700">
    <property type="term" value="F:DNA-binding transcription factor activity"/>
    <property type="evidence" value="ECO:0007669"/>
    <property type="project" value="InterPro"/>
</dbReference>
<gene>
    <name evidence="5" type="ORF">LX83_005983</name>
</gene>
<organism evidence="5 6">
    <name type="scientific">Goodfellowiella coeruleoviolacea</name>
    <dbReference type="NCBI Taxonomy" id="334858"/>
    <lineage>
        <taxon>Bacteria</taxon>
        <taxon>Bacillati</taxon>
        <taxon>Actinomycetota</taxon>
        <taxon>Actinomycetes</taxon>
        <taxon>Pseudonocardiales</taxon>
        <taxon>Pseudonocardiaceae</taxon>
        <taxon>Goodfellowiella</taxon>
    </lineage>
</organism>
<accession>A0AAE3KK80</accession>
<dbReference type="Gene3D" id="3.40.50.880">
    <property type="match status" value="1"/>
</dbReference>
<dbReference type="InterPro" id="IPR002818">
    <property type="entry name" value="DJ-1/PfpI"/>
</dbReference>
<dbReference type="SUPFAM" id="SSF52317">
    <property type="entry name" value="Class I glutamine amidotransferase-like"/>
    <property type="match status" value="1"/>
</dbReference>
<dbReference type="PROSITE" id="PS01124">
    <property type="entry name" value="HTH_ARAC_FAMILY_2"/>
    <property type="match status" value="1"/>
</dbReference>
<dbReference type="InterPro" id="IPR052158">
    <property type="entry name" value="INH-QAR"/>
</dbReference>
<keyword evidence="1" id="KW-0805">Transcription regulation</keyword>
<proteinExistence type="predicted"/>
<dbReference type="GO" id="GO:0043565">
    <property type="term" value="F:sequence-specific DNA binding"/>
    <property type="evidence" value="ECO:0007669"/>
    <property type="project" value="InterPro"/>
</dbReference>
<dbReference type="SMART" id="SM00342">
    <property type="entry name" value="HTH_ARAC"/>
    <property type="match status" value="1"/>
</dbReference>
<evidence type="ECO:0000256" key="2">
    <source>
        <dbReference type="ARBA" id="ARBA00023125"/>
    </source>
</evidence>
<feature type="domain" description="HTH araC/xylS-type" evidence="4">
    <location>
        <begin position="214"/>
        <end position="312"/>
    </location>
</feature>
<keyword evidence="6" id="KW-1185">Reference proteome</keyword>
<dbReference type="CDD" id="cd03137">
    <property type="entry name" value="GATase1_AraC_1"/>
    <property type="match status" value="1"/>
</dbReference>
<dbReference type="InterPro" id="IPR018062">
    <property type="entry name" value="HTH_AraC-typ_CS"/>
</dbReference>
<keyword evidence="2" id="KW-0238">DNA-binding</keyword>
<dbReference type="AlphaFoldDB" id="A0AAE3KK80"/>
<dbReference type="PROSITE" id="PS00041">
    <property type="entry name" value="HTH_ARAC_FAMILY_1"/>
    <property type="match status" value="1"/>
</dbReference>
<dbReference type="Proteomes" id="UP001206128">
    <property type="component" value="Unassembled WGS sequence"/>
</dbReference>
<comment type="caution">
    <text evidence="5">The sequence shown here is derived from an EMBL/GenBank/DDBJ whole genome shotgun (WGS) entry which is preliminary data.</text>
</comment>
<keyword evidence="3" id="KW-0804">Transcription</keyword>
<evidence type="ECO:0000259" key="4">
    <source>
        <dbReference type="PROSITE" id="PS01124"/>
    </source>
</evidence>
<name>A0AAE3KK80_9PSEU</name>